<dbReference type="CDD" id="cd10017">
    <property type="entry name" value="B3_DNA"/>
    <property type="match status" value="1"/>
</dbReference>
<keyword evidence="4" id="KW-0804">Transcription</keyword>
<dbReference type="PANTHER" id="PTHR31920:SF111">
    <property type="entry name" value="B3 DOMAIN-CONTAINING PROTEIN OS03G0621600-RELATED"/>
    <property type="match status" value="1"/>
</dbReference>
<evidence type="ECO:0000256" key="3">
    <source>
        <dbReference type="ARBA" id="ARBA00023125"/>
    </source>
</evidence>
<proteinExistence type="predicted"/>
<evidence type="ECO:0000313" key="7">
    <source>
        <dbReference type="EMBL" id="KAK1664093.1"/>
    </source>
</evidence>
<keyword evidence="8" id="KW-1185">Reference proteome</keyword>
<evidence type="ECO:0000259" key="6">
    <source>
        <dbReference type="PROSITE" id="PS50863"/>
    </source>
</evidence>
<keyword evidence="2" id="KW-0805">Transcription regulation</keyword>
<reference evidence="7" key="1">
    <citation type="submission" date="2023-07" db="EMBL/GenBank/DDBJ databases">
        <title>A chromosome-level genome assembly of Lolium multiflorum.</title>
        <authorList>
            <person name="Chen Y."/>
            <person name="Copetti D."/>
            <person name="Kolliker R."/>
            <person name="Studer B."/>
        </authorList>
    </citation>
    <scope>NUCLEOTIDE SEQUENCE</scope>
    <source>
        <strain evidence="7">02402/16</strain>
        <tissue evidence="7">Leaf</tissue>
    </source>
</reference>
<dbReference type="EMBL" id="JAUUTY010000003">
    <property type="protein sequence ID" value="KAK1664093.1"/>
    <property type="molecule type" value="Genomic_DNA"/>
</dbReference>
<dbReference type="Gene3D" id="2.40.330.10">
    <property type="entry name" value="DNA-binding pseudobarrel domain"/>
    <property type="match status" value="1"/>
</dbReference>
<evidence type="ECO:0000256" key="2">
    <source>
        <dbReference type="ARBA" id="ARBA00023015"/>
    </source>
</evidence>
<comment type="caution">
    <text evidence="7">The sequence shown here is derived from an EMBL/GenBank/DDBJ whole genome shotgun (WGS) entry which is preliminary data.</text>
</comment>
<keyword evidence="5" id="KW-0539">Nucleus</keyword>
<dbReference type="InterPro" id="IPR050655">
    <property type="entry name" value="Plant_B3_domain"/>
</dbReference>
<dbReference type="GO" id="GO:0003677">
    <property type="term" value="F:DNA binding"/>
    <property type="evidence" value="ECO:0007669"/>
    <property type="project" value="UniProtKB-KW"/>
</dbReference>
<feature type="domain" description="TF-B3" evidence="6">
    <location>
        <begin position="1"/>
        <end position="70"/>
    </location>
</feature>
<evidence type="ECO:0000256" key="4">
    <source>
        <dbReference type="ARBA" id="ARBA00023163"/>
    </source>
</evidence>
<dbReference type="InterPro" id="IPR003340">
    <property type="entry name" value="B3_DNA-bd"/>
</dbReference>
<dbReference type="InterPro" id="IPR015300">
    <property type="entry name" value="DNA-bd_pseudobarrel_sf"/>
</dbReference>
<dbReference type="AlphaFoldDB" id="A0AAD8STF4"/>
<name>A0AAD8STF4_LOLMU</name>
<dbReference type="PROSITE" id="PS50863">
    <property type="entry name" value="B3"/>
    <property type="match status" value="1"/>
</dbReference>
<dbReference type="PANTHER" id="PTHR31920">
    <property type="entry name" value="B3 DOMAIN-CONTAINING"/>
    <property type="match status" value="1"/>
</dbReference>
<dbReference type="SUPFAM" id="SSF101936">
    <property type="entry name" value="DNA-binding pseudobarrel domain"/>
    <property type="match status" value="1"/>
</dbReference>
<gene>
    <name evidence="7" type="ORF">QYE76_052252</name>
</gene>
<evidence type="ECO:0000256" key="5">
    <source>
        <dbReference type="ARBA" id="ARBA00023242"/>
    </source>
</evidence>
<accession>A0AAD8STF4</accession>
<dbReference type="Pfam" id="PF02362">
    <property type="entry name" value="B3"/>
    <property type="match status" value="1"/>
</dbReference>
<protein>
    <recommendedName>
        <fullName evidence="6">TF-B3 domain-containing protein</fullName>
    </recommendedName>
</protein>
<evidence type="ECO:0000256" key="1">
    <source>
        <dbReference type="ARBA" id="ARBA00004123"/>
    </source>
</evidence>
<dbReference type="GO" id="GO:0005634">
    <property type="term" value="C:nucleus"/>
    <property type="evidence" value="ECO:0007669"/>
    <property type="project" value="UniProtKB-SubCell"/>
</dbReference>
<sequence length="82" mass="9533">MGKSRTMSSYVCGGMTGLWSTEVMYDDEGKMFLHNGWRCFARSHAIEVGHFVVFKYAGHNIFTVKVFDETMCRHQYHTNEDD</sequence>
<dbReference type="Proteomes" id="UP001231189">
    <property type="component" value="Unassembled WGS sequence"/>
</dbReference>
<keyword evidence="3" id="KW-0238">DNA-binding</keyword>
<evidence type="ECO:0000313" key="8">
    <source>
        <dbReference type="Proteomes" id="UP001231189"/>
    </source>
</evidence>
<organism evidence="7 8">
    <name type="scientific">Lolium multiflorum</name>
    <name type="common">Italian ryegrass</name>
    <name type="synonym">Lolium perenne subsp. multiflorum</name>
    <dbReference type="NCBI Taxonomy" id="4521"/>
    <lineage>
        <taxon>Eukaryota</taxon>
        <taxon>Viridiplantae</taxon>
        <taxon>Streptophyta</taxon>
        <taxon>Embryophyta</taxon>
        <taxon>Tracheophyta</taxon>
        <taxon>Spermatophyta</taxon>
        <taxon>Magnoliopsida</taxon>
        <taxon>Liliopsida</taxon>
        <taxon>Poales</taxon>
        <taxon>Poaceae</taxon>
        <taxon>BOP clade</taxon>
        <taxon>Pooideae</taxon>
        <taxon>Poodae</taxon>
        <taxon>Poeae</taxon>
        <taxon>Poeae Chloroplast Group 2 (Poeae type)</taxon>
        <taxon>Loliodinae</taxon>
        <taxon>Loliinae</taxon>
        <taxon>Lolium</taxon>
    </lineage>
</organism>
<comment type="subcellular location">
    <subcellularLocation>
        <location evidence="1">Nucleus</location>
    </subcellularLocation>
</comment>